<sequence>MDNIRNSSISAIIELLVTHPLDYYKTLKQNNIKNIPQKLIKNPYIGIGSRLGGIVPMRVVFWSSFEYLKNKKCSYYLIPLGVSSAQTILDVPIEHIKINQMNNKKITYIPINFLKGALCHYHRNILFAYGFYGGSLFLPKKYNNPFVSGLIGGLLGSIISHPLDCLKTHYQTSNEKMNKFSYNFYLRGIVARTLLCTISMSVGYGCFIFLKNA</sequence>
<accession>E3T5S1</accession>
<evidence type="ECO:0000313" key="5">
    <source>
        <dbReference type="EMBL" id="ADO67534.1"/>
    </source>
</evidence>
<keyword evidence="6" id="KW-1185">Reference proteome</keyword>
<keyword evidence="4" id="KW-1133">Transmembrane helix</keyword>
<protein>
    <submittedName>
        <fullName evidence="5">Putative carrier protein</fullName>
    </submittedName>
</protein>
<feature type="transmembrane region" description="Helical" evidence="4">
    <location>
        <begin position="184"/>
        <end position="210"/>
    </location>
</feature>
<dbReference type="GeneID" id="9887903"/>
<comment type="subcellular location">
    <subcellularLocation>
        <location evidence="1">Membrane</location>
        <topology evidence="1">Multi-pass membrane protein</topology>
    </subcellularLocation>
</comment>
<dbReference type="InterPro" id="IPR018108">
    <property type="entry name" value="MCP_transmembrane"/>
</dbReference>
<reference evidence="5 6" key="1">
    <citation type="journal article" date="2010" name="Proc. Natl. Acad. Sci. U.S.A.">
        <title>Giant virus with a remarkable complement of genes infects marine zooplankton.</title>
        <authorList>
            <person name="Fischer M.G."/>
            <person name="Allen M.J."/>
            <person name="Wilson W.H."/>
            <person name="Suttle C.A."/>
        </authorList>
    </citation>
    <scope>NUCLEOTIDE SEQUENCE [LARGE SCALE GENOMIC DNA]</scope>
    <source>
        <strain evidence="5 6">BV-PW1</strain>
    </source>
</reference>
<evidence type="ECO:0000256" key="4">
    <source>
        <dbReference type="SAM" id="Phobius"/>
    </source>
</evidence>
<keyword evidence="2 4" id="KW-0812">Transmembrane</keyword>
<dbReference type="RefSeq" id="YP_003970133.1">
    <property type="nucleotide sequence ID" value="NC_014637.1"/>
</dbReference>
<evidence type="ECO:0000256" key="1">
    <source>
        <dbReference type="ARBA" id="ARBA00004141"/>
    </source>
</evidence>
<evidence type="ECO:0000256" key="2">
    <source>
        <dbReference type="ARBA" id="ARBA00022692"/>
    </source>
</evidence>
<dbReference type="Pfam" id="PF00153">
    <property type="entry name" value="Mito_carr"/>
    <property type="match status" value="1"/>
</dbReference>
<name>E3T5S1_CROVB</name>
<dbReference type="GO" id="GO:0016020">
    <property type="term" value="C:membrane"/>
    <property type="evidence" value="ECO:0007669"/>
    <property type="project" value="UniProtKB-SubCell"/>
</dbReference>
<proteinExistence type="predicted"/>
<dbReference type="InterPro" id="IPR023395">
    <property type="entry name" value="MCP_dom_sf"/>
</dbReference>
<gene>
    <name evidence="5" type="ORF">crov500</name>
</gene>
<dbReference type="SUPFAM" id="SSF103506">
    <property type="entry name" value="Mitochondrial carrier"/>
    <property type="match status" value="1"/>
</dbReference>
<dbReference type="EMBL" id="GU244497">
    <property type="protein sequence ID" value="ADO67534.1"/>
    <property type="molecule type" value="Genomic_DNA"/>
</dbReference>
<organismHost>
    <name type="scientific">Cafeteria roenbergensis</name>
    <name type="common">Marine flagellate</name>
    <dbReference type="NCBI Taxonomy" id="33653"/>
</organismHost>
<dbReference type="KEGG" id="vg:9887903"/>
<evidence type="ECO:0000313" key="6">
    <source>
        <dbReference type="Proteomes" id="UP000029781"/>
    </source>
</evidence>
<keyword evidence="3 4" id="KW-0472">Membrane</keyword>
<dbReference type="Proteomes" id="UP000029781">
    <property type="component" value="Segment"/>
</dbReference>
<evidence type="ECO:0000256" key="3">
    <source>
        <dbReference type="ARBA" id="ARBA00023136"/>
    </source>
</evidence>
<organism evidence="5 6">
    <name type="scientific">Cafeteria roenbergensis virus (strain BV-PW1)</name>
    <name type="common">CroV</name>
    <dbReference type="NCBI Taxonomy" id="693272"/>
    <lineage>
        <taxon>Viruses</taxon>
        <taxon>Varidnaviria</taxon>
        <taxon>Bamfordvirae</taxon>
        <taxon>Nucleocytoviricota</taxon>
        <taxon>Megaviricetes</taxon>
        <taxon>Imitervirales</taxon>
        <taxon>Mimiviridae</taxon>
        <taxon>Aliimimivirinae</taxon>
        <taxon>Rheavirus</taxon>
        <taxon>Rheavirus sinusmexicani</taxon>
    </lineage>
</organism>
<dbReference type="Gene3D" id="1.50.40.10">
    <property type="entry name" value="Mitochondrial carrier domain"/>
    <property type="match status" value="1"/>
</dbReference>